<protein>
    <submittedName>
        <fullName evidence="1">Uncharacterized protein</fullName>
    </submittedName>
</protein>
<accession>A0ABR4LEZ9</accession>
<organism evidence="1 2">
    <name type="scientific">Aspergillus lucknowensis</name>
    <dbReference type="NCBI Taxonomy" id="176173"/>
    <lineage>
        <taxon>Eukaryota</taxon>
        <taxon>Fungi</taxon>
        <taxon>Dikarya</taxon>
        <taxon>Ascomycota</taxon>
        <taxon>Pezizomycotina</taxon>
        <taxon>Eurotiomycetes</taxon>
        <taxon>Eurotiomycetidae</taxon>
        <taxon>Eurotiales</taxon>
        <taxon>Aspergillaceae</taxon>
        <taxon>Aspergillus</taxon>
        <taxon>Aspergillus subgen. Nidulantes</taxon>
    </lineage>
</organism>
<dbReference type="GeneID" id="98141535"/>
<gene>
    <name evidence="1" type="ORF">BJX67DRAFT_267408</name>
</gene>
<proteinExistence type="predicted"/>
<name>A0ABR4LEZ9_9EURO</name>
<dbReference type="RefSeq" id="XP_070882103.1">
    <property type="nucleotide sequence ID" value="XM_071026463.1"/>
</dbReference>
<keyword evidence="2" id="KW-1185">Reference proteome</keyword>
<comment type="caution">
    <text evidence="1">The sequence shown here is derived from an EMBL/GenBank/DDBJ whole genome shotgun (WGS) entry which is preliminary data.</text>
</comment>
<sequence length="186" mass="20927">MPISPSHRSRMLWRADRNCFSTNENAASSSREKEKEGELATKISSNRGRIQGKRALRRIWKEFLIAGGTCTSLLDLMAGNLGVAMVCLHRKDGESEILSSRFWHKVFQRIRQFAQMGDQNSATPAQGAQMQQVLNAHPLIDARLADSFCVSSDSCLEHGVKKRKKKQTKKKHIMATLDWPTSRMAG</sequence>
<dbReference type="EMBL" id="JBFXLQ010000056">
    <property type="protein sequence ID" value="KAL2863124.1"/>
    <property type="molecule type" value="Genomic_DNA"/>
</dbReference>
<dbReference type="Proteomes" id="UP001610432">
    <property type="component" value="Unassembled WGS sequence"/>
</dbReference>
<evidence type="ECO:0000313" key="1">
    <source>
        <dbReference type="EMBL" id="KAL2863124.1"/>
    </source>
</evidence>
<evidence type="ECO:0000313" key="2">
    <source>
        <dbReference type="Proteomes" id="UP001610432"/>
    </source>
</evidence>
<reference evidence="1 2" key="1">
    <citation type="submission" date="2024-07" db="EMBL/GenBank/DDBJ databases">
        <title>Section-level genome sequencing and comparative genomics of Aspergillus sections Usti and Cavernicolus.</title>
        <authorList>
            <consortium name="Lawrence Berkeley National Laboratory"/>
            <person name="Nybo J.L."/>
            <person name="Vesth T.C."/>
            <person name="Theobald S."/>
            <person name="Frisvad J.C."/>
            <person name="Larsen T.O."/>
            <person name="Kjaerboelling I."/>
            <person name="Rothschild-Mancinelli K."/>
            <person name="Lyhne E.K."/>
            <person name="Kogle M.E."/>
            <person name="Barry K."/>
            <person name="Clum A."/>
            <person name="Na H."/>
            <person name="Ledsgaard L."/>
            <person name="Lin J."/>
            <person name="Lipzen A."/>
            <person name="Kuo A."/>
            <person name="Riley R."/>
            <person name="Mondo S."/>
            <person name="Labutti K."/>
            <person name="Haridas S."/>
            <person name="Pangalinan J."/>
            <person name="Salamov A.A."/>
            <person name="Simmons B.A."/>
            <person name="Magnuson J.K."/>
            <person name="Chen J."/>
            <person name="Drula E."/>
            <person name="Henrissat B."/>
            <person name="Wiebenga A."/>
            <person name="Lubbers R.J."/>
            <person name="Gomes A.C."/>
            <person name="Macurrencykelacurrency M.R."/>
            <person name="Stajich J."/>
            <person name="Grigoriev I.V."/>
            <person name="Mortensen U.H."/>
            <person name="De Vries R.P."/>
            <person name="Baker S.E."/>
            <person name="Andersen M.R."/>
        </authorList>
    </citation>
    <scope>NUCLEOTIDE SEQUENCE [LARGE SCALE GENOMIC DNA]</scope>
    <source>
        <strain evidence="1 2">CBS 449.75</strain>
    </source>
</reference>